<dbReference type="PROSITE" id="PS50181">
    <property type="entry name" value="FBOX"/>
    <property type="match status" value="1"/>
</dbReference>
<evidence type="ECO:0000256" key="10">
    <source>
        <dbReference type="ARBA" id="ARBA00022776"/>
    </source>
</evidence>
<feature type="region of interest" description="Disordered" evidence="20">
    <location>
        <begin position="1"/>
        <end position="24"/>
    </location>
</feature>
<evidence type="ECO:0000256" key="12">
    <source>
        <dbReference type="ARBA" id="ARBA00022840"/>
    </source>
</evidence>
<evidence type="ECO:0000313" key="25">
    <source>
        <dbReference type="Proteomes" id="UP000008983"/>
    </source>
</evidence>
<dbReference type="PROSITE" id="PS50011">
    <property type="entry name" value="PROTEIN_KINASE_DOM"/>
    <property type="match status" value="1"/>
</dbReference>
<dbReference type="OMA" id="TLHATHR"/>
<dbReference type="FunFam" id="1.10.472.10:FF:000057">
    <property type="entry name" value="Cyclin N-terminal domain containing 2"/>
    <property type="match status" value="1"/>
</dbReference>
<evidence type="ECO:0000256" key="19">
    <source>
        <dbReference type="ARBA" id="ARBA00042858"/>
    </source>
</evidence>
<dbReference type="RefSeq" id="XP_004037524.1">
    <property type="nucleotide sequence ID" value="XM_004037476.1"/>
</dbReference>
<reference evidence="24 25" key="1">
    <citation type="submission" date="2011-07" db="EMBL/GenBank/DDBJ databases">
        <authorList>
            <person name="Coyne R."/>
            <person name="Brami D."/>
            <person name="Johnson J."/>
            <person name="Hostetler J."/>
            <person name="Hannick L."/>
            <person name="Clark T."/>
            <person name="Cassidy-Hanley D."/>
            <person name="Inman J."/>
        </authorList>
    </citation>
    <scope>NUCLEOTIDE SEQUENCE [LARGE SCALE GENOMIC DNA]</scope>
    <source>
        <strain evidence="24 25">G5</strain>
    </source>
</reference>
<dbReference type="eggNOG" id="KOG0594">
    <property type="taxonomic scope" value="Eukaryota"/>
</dbReference>
<evidence type="ECO:0000256" key="16">
    <source>
        <dbReference type="ARBA" id="ARBA00038543"/>
    </source>
</evidence>
<evidence type="ECO:0000256" key="15">
    <source>
        <dbReference type="ARBA" id="ARBA00023306"/>
    </source>
</evidence>
<gene>
    <name evidence="24" type="ORF">IMG5_049980</name>
</gene>
<evidence type="ECO:0000256" key="18">
    <source>
        <dbReference type="ARBA" id="ARBA00041902"/>
    </source>
</evidence>
<evidence type="ECO:0000256" key="6">
    <source>
        <dbReference type="ARBA" id="ARBA00022527"/>
    </source>
</evidence>
<dbReference type="eggNOG" id="KOG0654">
    <property type="taxonomic scope" value="Eukaryota"/>
</dbReference>
<dbReference type="InterPro" id="IPR001810">
    <property type="entry name" value="F-box_dom"/>
</dbReference>
<comment type="subunit">
    <text evidence="16">May form a complex composed of at least the catalytic subunit CRK2 and a cyclin.</text>
</comment>
<dbReference type="InterPro" id="IPR000719">
    <property type="entry name" value="Prot_kinase_dom"/>
</dbReference>
<evidence type="ECO:0000259" key="22">
    <source>
        <dbReference type="PROSITE" id="PS50011"/>
    </source>
</evidence>
<dbReference type="AlphaFoldDB" id="G0QML9"/>
<evidence type="ECO:0000256" key="5">
    <source>
        <dbReference type="ARBA" id="ARBA00022490"/>
    </source>
</evidence>
<dbReference type="SUPFAM" id="SSF81383">
    <property type="entry name" value="F-box domain"/>
    <property type="match status" value="1"/>
</dbReference>
<proteinExistence type="inferred from homology"/>
<evidence type="ECO:0000256" key="21">
    <source>
        <dbReference type="SAM" id="Phobius"/>
    </source>
</evidence>
<dbReference type="EMBL" id="GL983427">
    <property type="protein sequence ID" value="EGR33538.1"/>
    <property type="molecule type" value="Genomic_DNA"/>
</dbReference>
<dbReference type="PANTHER" id="PTHR24056:SF107">
    <property type="entry name" value="CYCLIN-DEPENDENT KINASE 11A-RELATED"/>
    <property type="match status" value="1"/>
</dbReference>
<dbReference type="OrthoDB" id="4062651at2759"/>
<dbReference type="GO" id="GO:0048471">
    <property type="term" value="C:perinuclear region of cytoplasm"/>
    <property type="evidence" value="ECO:0007669"/>
    <property type="project" value="UniProtKB-SubCell"/>
</dbReference>
<dbReference type="GO" id="GO:0005524">
    <property type="term" value="F:ATP binding"/>
    <property type="evidence" value="ECO:0007669"/>
    <property type="project" value="UniProtKB-KW"/>
</dbReference>
<dbReference type="InterPro" id="IPR013763">
    <property type="entry name" value="Cyclin-like_dom"/>
</dbReference>
<keyword evidence="6" id="KW-0723">Serine/threonine-protein kinase</keyword>
<keyword evidence="13" id="KW-0195">Cyclin</keyword>
<evidence type="ECO:0000313" key="24">
    <source>
        <dbReference type="EMBL" id="EGR33538.1"/>
    </source>
</evidence>
<dbReference type="SMART" id="SM00385">
    <property type="entry name" value="CYCLIN"/>
    <property type="match status" value="2"/>
</dbReference>
<dbReference type="CDD" id="cd20537">
    <property type="entry name" value="CYCLIN_CCNO-like_rpt2"/>
    <property type="match status" value="1"/>
</dbReference>
<evidence type="ECO:0000256" key="17">
    <source>
        <dbReference type="ARBA" id="ARBA00039612"/>
    </source>
</evidence>
<dbReference type="GO" id="GO:0051301">
    <property type="term" value="P:cell division"/>
    <property type="evidence" value="ECO:0007669"/>
    <property type="project" value="UniProtKB-KW"/>
</dbReference>
<dbReference type="SUPFAM" id="SSF47954">
    <property type="entry name" value="Cyclin-like"/>
    <property type="match status" value="2"/>
</dbReference>
<feature type="transmembrane region" description="Helical" evidence="21">
    <location>
        <begin position="684"/>
        <end position="702"/>
    </location>
</feature>
<dbReference type="InterPro" id="IPR048258">
    <property type="entry name" value="Cyclins_cyclin-box"/>
</dbReference>
<evidence type="ECO:0000256" key="7">
    <source>
        <dbReference type="ARBA" id="ARBA00022618"/>
    </source>
</evidence>
<dbReference type="Pfam" id="PF00134">
    <property type="entry name" value="Cyclin_N"/>
    <property type="match status" value="1"/>
</dbReference>
<evidence type="ECO:0000256" key="14">
    <source>
        <dbReference type="ARBA" id="ARBA00023212"/>
    </source>
</evidence>
<accession>G0QML9</accession>
<keyword evidence="21" id="KW-1133">Transmembrane helix</keyword>
<dbReference type="Gene3D" id="1.10.510.10">
    <property type="entry name" value="Transferase(Phosphotransferase) domain 1"/>
    <property type="match status" value="1"/>
</dbReference>
<organism evidence="24 25">
    <name type="scientific">Ichthyophthirius multifiliis</name>
    <name type="common">White spot disease agent</name>
    <name type="synonym">Ich</name>
    <dbReference type="NCBI Taxonomy" id="5932"/>
    <lineage>
        <taxon>Eukaryota</taxon>
        <taxon>Sar</taxon>
        <taxon>Alveolata</taxon>
        <taxon>Ciliophora</taxon>
        <taxon>Intramacronucleata</taxon>
        <taxon>Oligohymenophorea</taxon>
        <taxon>Hymenostomatida</taxon>
        <taxon>Ophryoglenina</taxon>
        <taxon>Ichthyophthirius</taxon>
    </lineage>
</organism>
<feature type="domain" description="F-box" evidence="23">
    <location>
        <begin position="82"/>
        <end position="129"/>
    </location>
</feature>
<dbReference type="PROSITE" id="PS00292">
    <property type="entry name" value="CYCLINS"/>
    <property type="match status" value="1"/>
</dbReference>
<sequence>MKNDQKKKGSQKQNKQQQSVSPIKQERYCLQDQENKLNLCNYTSNQLINQKQYKRYDNLLKVQNNGKLSDKFNNNQQTQETQYNFINLPYELHFIILSFLKASDIYLNVIRVNKYFNQFSTDTKLWKYLGKFQAFSVNEKYQKQQVVVERRSKGKLFKGFSRIDGQQVMIRKINVLVSNAGQDDGIPTSILRELSYLQNLDHPNINQYFIFFKNKNYLKKKRIVCAEVQNEFVQIVNEQQKYNLKGYLKNCAKLSEPQKVESNKEINNQLSYNIPLKVLKSLSYQILQGLNYLHHNGIIHRNLKVDNILLTEESLIKIADFALSKHVQIPHIPYTPEDPKDRERSGREARRLWYRAPELLLRKSSYSQEIDIWAFGCLLAEIALNEPLFQGDSEIEQLFKIFRFLGSPNENILNLMCDNSLDYKKAFPKWEEIDMNAIFAPTKRNILGIQGIDLLSQLLKLNPYERISAESALNHPFFDDIKLPTINSLNKLSKYYISSIYKNYKDKIFKCSIKCIIIQKNAEEKLKVDFNYMQKQSFINENMRLILVDWLIDVSVHFEVQDETLHYCISFIDRVLSSMNVQKQKLQLVGVCCMKIAEYIYNYFLHIFFIILIFFSVFNERSKEYYKQENALEYAYITADEYNPYQLIEMEKEILKILNFQLNSGTVAHFMKVIYTLLNVPHKVFILGMFIADLILLNYSCLKYKQSLLASSCLFIAFMKYKNEIQFQIKRIDFLNNYSVDEFQQCVIFIKNFWKYFKSDTDTISYESVFSKYQIVYKLDAKNMHIPDITNQDFKNWIYYTN</sequence>
<name>G0QML9_ICHMU</name>
<dbReference type="InterPro" id="IPR006671">
    <property type="entry name" value="Cyclin_N"/>
</dbReference>
<keyword evidence="21" id="KW-0812">Transmembrane</keyword>
<evidence type="ECO:0000256" key="4">
    <source>
        <dbReference type="ARBA" id="ARBA00019493"/>
    </source>
</evidence>
<keyword evidence="9" id="KW-0547">Nucleotide-binding</keyword>
<dbReference type="Pfam" id="PF12937">
    <property type="entry name" value="F-box-like"/>
    <property type="match status" value="1"/>
</dbReference>
<dbReference type="Pfam" id="PF00069">
    <property type="entry name" value="Pkinase"/>
    <property type="match status" value="1"/>
</dbReference>
<keyword evidence="25" id="KW-1185">Reference proteome</keyword>
<dbReference type="InterPro" id="IPR011009">
    <property type="entry name" value="Kinase-like_dom_sf"/>
</dbReference>
<keyword evidence="5" id="KW-0963">Cytoplasm</keyword>
<evidence type="ECO:0000256" key="3">
    <source>
        <dbReference type="ARBA" id="ARBA00006955"/>
    </source>
</evidence>
<evidence type="ECO:0000256" key="11">
    <source>
        <dbReference type="ARBA" id="ARBA00022777"/>
    </source>
</evidence>
<protein>
    <recommendedName>
        <fullName evidence="4">Cyclin-F</fullName>
    </recommendedName>
    <alternativeName>
        <fullName evidence="18">Cell division control protein 2 homolog</fullName>
    </alternativeName>
    <alternativeName>
        <fullName evidence="17">Cyclin-dependent kinase 2 homolog</fullName>
    </alternativeName>
    <alternativeName>
        <fullName evidence="19">cdc2-related kinase 2</fullName>
    </alternativeName>
</protein>
<evidence type="ECO:0000259" key="23">
    <source>
        <dbReference type="PROSITE" id="PS50181"/>
    </source>
</evidence>
<feature type="domain" description="Protein kinase" evidence="22">
    <location>
        <begin position="142"/>
        <end position="478"/>
    </location>
</feature>
<keyword evidence="15" id="KW-0131">Cell cycle</keyword>
<dbReference type="FunFam" id="1.10.510.10:FF:000624">
    <property type="entry name" value="Mitogen-activated protein kinase"/>
    <property type="match status" value="1"/>
</dbReference>
<keyword evidence="11 24" id="KW-0418">Kinase</keyword>
<comment type="subcellular location">
    <subcellularLocation>
        <location evidence="1">Cytoplasm</location>
        <location evidence="1">Cytoskeleton</location>
        <location evidence="1">Microtubule organizing center</location>
        <location evidence="1">Centrosome</location>
        <location evidence="1">Centriole</location>
    </subcellularLocation>
    <subcellularLocation>
        <location evidence="2">Cytoplasm</location>
        <location evidence="2">Perinuclear region</location>
    </subcellularLocation>
</comment>
<evidence type="ECO:0000256" key="13">
    <source>
        <dbReference type="ARBA" id="ARBA00023127"/>
    </source>
</evidence>
<evidence type="ECO:0000256" key="20">
    <source>
        <dbReference type="SAM" id="MobiDB-lite"/>
    </source>
</evidence>
<keyword evidence="10" id="KW-0498">Mitosis</keyword>
<dbReference type="STRING" id="857967.G0QML9"/>
<dbReference type="SMART" id="SM01332">
    <property type="entry name" value="Cyclin_C"/>
    <property type="match status" value="1"/>
</dbReference>
<keyword evidence="14" id="KW-0206">Cytoskeleton</keyword>
<evidence type="ECO:0000256" key="8">
    <source>
        <dbReference type="ARBA" id="ARBA00022679"/>
    </source>
</evidence>
<dbReference type="InterPro" id="IPR036047">
    <property type="entry name" value="F-box-like_dom_sf"/>
</dbReference>
<dbReference type="PANTHER" id="PTHR24056">
    <property type="entry name" value="CELL DIVISION PROTEIN KINASE"/>
    <property type="match status" value="1"/>
</dbReference>
<dbReference type="GO" id="GO:0005634">
    <property type="term" value="C:nucleus"/>
    <property type="evidence" value="ECO:0007669"/>
    <property type="project" value="TreeGrafter"/>
</dbReference>
<evidence type="ECO:0000256" key="2">
    <source>
        <dbReference type="ARBA" id="ARBA00004556"/>
    </source>
</evidence>
<dbReference type="GeneID" id="14909720"/>
<dbReference type="SUPFAM" id="SSF56112">
    <property type="entry name" value="Protein kinase-like (PK-like)"/>
    <property type="match status" value="1"/>
</dbReference>
<keyword evidence="7" id="KW-0132">Cell division</keyword>
<dbReference type="Gene3D" id="3.30.200.20">
    <property type="entry name" value="Phosphorylase Kinase, domain 1"/>
    <property type="match status" value="1"/>
</dbReference>
<evidence type="ECO:0000256" key="9">
    <source>
        <dbReference type="ARBA" id="ARBA00022741"/>
    </source>
</evidence>
<dbReference type="GO" id="GO:0007346">
    <property type="term" value="P:regulation of mitotic cell cycle"/>
    <property type="evidence" value="ECO:0007669"/>
    <property type="project" value="TreeGrafter"/>
</dbReference>
<evidence type="ECO:0000256" key="1">
    <source>
        <dbReference type="ARBA" id="ARBA00004114"/>
    </source>
</evidence>
<dbReference type="Proteomes" id="UP000008983">
    <property type="component" value="Unassembled WGS sequence"/>
</dbReference>
<dbReference type="InParanoid" id="G0QML9"/>
<dbReference type="InterPro" id="IPR004367">
    <property type="entry name" value="Cyclin_C-dom"/>
</dbReference>
<keyword evidence="12" id="KW-0067">ATP-binding</keyword>
<dbReference type="GO" id="GO:0005814">
    <property type="term" value="C:centriole"/>
    <property type="evidence" value="ECO:0007669"/>
    <property type="project" value="UniProtKB-SubCell"/>
</dbReference>
<keyword evidence="8 24" id="KW-0808">Transferase</keyword>
<dbReference type="Gene3D" id="1.20.1280.50">
    <property type="match status" value="1"/>
</dbReference>
<dbReference type="InterPro" id="IPR036915">
    <property type="entry name" value="Cyclin-like_sf"/>
</dbReference>
<dbReference type="Pfam" id="PF02984">
    <property type="entry name" value="Cyclin_C"/>
    <property type="match status" value="1"/>
</dbReference>
<dbReference type="Gene3D" id="1.10.472.10">
    <property type="entry name" value="Cyclin-like"/>
    <property type="match status" value="3"/>
</dbReference>
<comment type="similarity">
    <text evidence="3">Belongs to the cyclin family. Cyclin AB subfamily.</text>
</comment>
<feature type="transmembrane region" description="Helical" evidence="21">
    <location>
        <begin position="599"/>
        <end position="618"/>
    </location>
</feature>
<dbReference type="InterPro" id="IPR050108">
    <property type="entry name" value="CDK"/>
</dbReference>
<dbReference type="GO" id="GO:0004674">
    <property type="term" value="F:protein serine/threonine kinase activity"/>
    <property type="evidence" value="ECO:0007669"/>
    <property type="project" value="UniProtKB-KW"/>
</dbReference>
<keyword evidence="21" id="KW-0472">Membrane</keyword>